<name>A0ABR6CKU5_9BACI</name>
<accession>A0ABR6CKU5</accession>
<gene>
    <name evidence="1" type="ORF">HNP81_000437</name>
</gene>
<evidence type="ECO:0000313" key="2">
    <source>
        <dbReference type="Proteomes" id="UP000626697"/>
    </source>
</evidence>
<protein>
    <submittedName>
        <fullName evidence="1">Uncharacterized protein</fullName>
    </submittedName>
</protein>
<dbReference type="EMBL" id="JACJHX010000001">
    <property type="protein sequence ID" value="MBA9025155.1"/>
    <property type="molecule type" value="Genomic_DNA"/>
</dbReference>
<reference evidence="1 2" key="1">
    <citation type="submission" date="2020-08" db="EMBL/GenBank/DDBJ databases">
        <title>Genomic Encyclopedia of Type Strains, Phase IV (KMG-IV): sequencing the most valuable type-strain genomes for metagenomic binning, comparative biology and taxonomic classification.</title>
        <authorList>
            <person name="Goeker M."/>
        </authorList>
    </citation>
    <scope>NUCLEOTIDE SEQUENCE [LARGE SCALE GENOMIC DNA]</scope>
    <source>
        <strain evidence="1 2">DSM 105481</strain>
    </source>
</reference>
<organism evidence="1 2">
    <name type="scientific">Peribacillus huizhouensis</name>
    <dbReference type="NCBI Taxonomy" id="1501239"/>
    <lineage>
        <taxon>Bacteria</taxon>
        <taxon>Bacillati</taxon>
        <taxon>Bacillota</taxon>
        <taxon>Bacilli</taxon>
        <taxon>Bacillales</taxon>
        <taxon>Bacillaceae</taxon>
        <taxon>Peribacillus</taxon>
    </lineage>
</organism>
<sequence>MPITQFEYIQYTNRMVTTKKEAVKSVGGISPILPLSLFQQLDQEEEKQIENIIPTKYSSSYKIQVPQYVVEQITADLTGKGGLFNQRI</sequence>
<evidence type="ECO:0000313" key="1">
    <source>
        <dbReference type="EMBL" id="MBA9025155.1"/>
    </source>
</evidence>
<dbReference type="RefSeq" id="WP_182501395.1">
    <property type="nucleotide sequence ID" value="NZ_JACJHX010000001.1"/>
</dbReference>
<keyword evidence="2" id="KW-1185">Reference proteome</keyword>
<dbReference type="Proteomes" id="UP000626697">
    <property type="component" value="Unassembled WGS sequence"/>
</dbReference>
<proteinExistence type="predicted"/>
<comment type="caution">
    <text evidence="1">The sequence shown here is derived from an EMBL/GenBank/DDBJ whole genome shotgun (WGS) entry which is preliminary data.</text>
</comment>